<dbReference type="Proteomes" id="UP000026962">
    <property type="component" value="Chromosome 11"/>
</dbReference>
<dbReference type="AlphaFoldDB" id="A0A0E0MCH6"/>
<dbReference type="Gramene" id="OPUNC11G02860.1">
    <property type="protein sequence ID" value="OPUNC11G02860.1"/>
    <property type="gene ID" value="OPUNC11G02860"/>
</dbReference>
<organism evidence="2">
    <name type="scientific">Oryza punctata</name>
    <name type="common">Red rice</name>
    <dbReference type="NCBI Taxonomy" id="4537"/>
    <lineage>
        <taxon>Eukaryota</taxon>
        <taxon>Viridiplantae</taxon>
        <taxon>Streptophyta</taxon>
        <taxon>Embryophyta</taxon>
        <taxon>Tracheophyta</taxon>
        <taxon>Spermatophyta</taxon>
        <taxon>Magnoliopsida</taxon>
        <taxon>Liliopsida</taxon>
        <taxon>Poales</taxon>
        <taxon>Poaceae</taxon>
        <taxon>BOP clade</taxon>
        <taxon>Oryzoideae</taxon>
        <taxon>Oryzeae</taxon>
        <taxon>Oryzinae</taxon>
        <taxon>Oryza</taxon>
    </lineage>
</organism>
<feature type="compositionally biased region" description="Acidic residues" evidence="1">
    <location>
        <begin position="1"/>
        <end position="15"/>
    </location>
</feature>
<protein>
    <submittedName>
        <fullName evidence="2">Uncharacterized protein</fullName>
    </submittedName>
</protein>
<dbReference type="EnsemblPlants" id="OPUNC11G02860.1">
    <property type="protein sequence ID" value="OPUNC11G02860.1"/>
    <property type="gene ID" value="OPUNC11G02860"/>
</dbReference>
<name>A0A0E0MCH6_ORYPU</name>
<feature type="region of interest" description="Disordered" evidence="1">
    <location>
        <begin position="80"/>
        <end position="105"/>
    </location>
</feature>
<dbReference type="HOGENOM" id="CLU_2240962_0_0_1"/>
<proteinExistence type="predicted"/>
<evidence type="ECO:0000313" key="3">
    <source>
        <dbReference type="Proteomes" id="UP000026962"/>
    </source>
</evidence>
<accession>A0A0E0MCH6</accession>
<sequence length="105" mass="11510">MGQGGDDDDEQDEDELHNMGETTVEAKCMCLHATTENGTLPDRVFDESANRIIICLSGSSSPSRVRSDSMRKKGWPLLILGKGEMGHSPENKESRIPEMIDSSSL</sequence>
<feature type="region of interest" description="Disordered" evidence="1">
    <location>
        <begin position="1"/>
        <end position="20"/>
    </location>
</feature>
<feature type="compositionally biased region" description="Basic and acidic residues" evidence="1">
    <location>
        <begin position="84"/>
        <end position="98"/>
    </location>
</feature>
<keyword evidence="3" id="KW-1185">Reference proteome</keyword>
<reference evidence="2" key="1">
    <citation type="submission" date="2015-04" db="UniProtKB">
        <authorList>
            <consortium name="EnsemblPlants"/>
        </authorList>
    </citation>
    <scope>IDENTIFICATION</scope>
</reference>
<reference evidence="2" key="2">
    <citation type="submission" date="2018-05" db="EMBL/GenBank/DDBJ databases">
        <title>OpunRS2 (Oryza punctata Reference Sequence Version 2).</title>
        <authorList>
            <person name="Zhang J."/>
            <person name="Kudrna D."/>
            <person name="Lee S."/>
            <person name="Talag J."/>
            <person name="Welchert J."/>
            <person name="Wing R.A."/>
        </authorList>
    </citation>
    <scope>NUCLEOTIDE SEQUENCE [LARGE SCALE GENOMIC DNA]</scope>
</reference>
<evidence type="ECO:0000313" key="2">
    <source>
        <dbReference type="EnsemblPlants" id="OPUNC11G02860.1"/>
    </source>
</evidence>
<evidence type="ECO:0000256" key="1">
    <source>
        <dbReference type="SAM" id="MobiDB-lite"/>
    </source>
</evidence>